<dbReference type="GO" id="GO:0003700">
    <property type="term" value="F:DNA-binding transcription factor activity"/>
    <property type="evidence" value="ECO:0007669"/>
    <property type="project" value="TreeGrafter"/>
</dbReference>
<keyword evidence="5" id="KW-1185">Reference proteome</keyword>
<dbReference type="InterPro" id="IPR001647">
    <property type="entry name" value="HTH_TetR"/>
</dbReference>
<evidence type="ECO:0000256" key="2">
    <source>
        <dbReference type="PROSITE-ProRule" id="PRU00335"/>
    </source>
</evidence>
<feature type="DNA-binding region" description="H-T-H motif" evidence="2">
    <location>
        <begin position="48"/>
        <end position="67"/>
    </location>
</feature>
<evidence type="ECO:0000313" key="5">
    <source>
        <dbReference type="Proteomes" id="UP000179441"/>
    </source>
</evidence>
<feature type="domain" description="HTH tetR-type" evidence="3">
    <location>
        <begin position="25"/>
        <end position="85"/>
    </location>
</feature>
<dbReference type="PRINTS" id="PR00455">
    <property type="entry name" value="HTHTETR"/>
</dbReference>
<dbReference type="GO" id="GO:0000976">
    <property type="term" value="F:transcription cis-regulatory region binding"/>
    <property type="evidence" value="ECO:0007669"/>
    <property type="project" value="TreeGrafter"/>
</dbReference>
<accession>A0A1S1MD25</accession>
<dbReference type="SUPFAM" id="SSF46689">
    <property type="entry name" value="Homeodomain-like"/>
    <property type="match status" value="1"/>
</dbReference>
<evidence type="ECO:0000256" key="1">
    <source>
        <dbReference type="ARBA" id="ARBA00023125"/>
    </source>
</evidence>
<protein>
    <submittedName>
        <fullName evidence="4">TetR family transcriptional regulator</fullName>
    </submittedName>
</protein>
<organism evidence="4 5">
    <name type="scientific">Mycobacteroides chelonae</name>
    <name type="common">Mycobacterium chelonae</name>
    <dbReference type="NCBI Taxonomy" id="1774"/>
    <lineage>
        <taxon>Bacteria</taxon>
        <taxon>Bacillati</taxon>
        <taxon>Actinomycetota</taxon>
        <taxon>Actinomycetes</taxon>
        <taxon>Mycobacteriales</taxon>
        <taxon>Mycobacteriaceae</taxon>
        <taxon>Mycobacteroides</taxon>
    </lineage>
</organism>
<reference evidence="4 5" key="1">
    <citation type="submission" date="2016-10" db="EMBL/GenBank/DDBJ databases">
        <title>Evaluation of Human, Veterinary and Environmental Mycobacterium chelonae Isolates by Core Genome Phylogenomic Analysis, Targeted Gene Comparison, and Anti-microbial Susceptibility Patterns: A Tale of Mistaken Identities.</title>
        <authorList>
            <person name="Fogelson S.B."/>
            <person name="Camus A.C."/>
            <person name="Lorenz W."/>
            <person name="Vasireddy R."/>
            <person name="Vasireddy S."/>
            <person name="Smith T."/>
            <person name="Brown-Elliott B.A."/>
            <person name="Wallace R.J.Jr."/>
            <person name="Hasan N.A."/>
            <person name="Reischl U."/>
            <person name="Sanchez S."/>
        </authorList>
    </citation>
    <scope>NUCLEOTIDE SEQUENCE [LARGE SCALE GENOMIC DNA]</scope>
    <source>
        <strain evidence="4 5">15518</strain>
    </source>
</reference>
<keyword evidence="1 2" id="KW-0238">DNA-binding</keyword>
<dbReference type="InterPro" id="IPR050109">
    <property type="entry name" value="HTH-type_TetR-like_transc_reg"/>
</dbReference>
<evidence type="ECO:0000313" key="4">
    <source>
        <dbReference type="EMBL" id="OHU80767.1"/>
    </source>
</evidence>
<dbReference type="Pfam" id="PF00440">
    <property type="entry name" value="TetR_N"/>
    <property type="match status" value="1"/>
</dbReference>
<dbReference type="PANTHER" id="PTHR30055:SF153">
    <property type="entry name" value="HTH-TYPE TRANSCRIPTIONAL REPRESSOR RV3405C"/>
    <property type="match status" value="1"/>
</dbReference>
<gene>
    <name evidence="4" type="ORF">BKG84_14085</name>
</gene>
<name>A0A1S1MD25_MYCCH</name>
<dbReference type="Proteomes" id="UP000179441">
    <property type="component" value="Unassembled WGS sequence"/>
</dbReference>
<dbReference type="PROSITE" id="PS50977">
    <property type="entry name" value="HTH_TETR_2"/>
    <property type="match status" value="1"/>
</dbReference>
<proteinExistence type="predicted"/>
<dbReference type="InterPro" id="IPR009057">
    <property type="entry name" value="Homeodomain-like_sf"/>
</dbReference>
<evidence type="ECO:0000259" key="3">
    <source>
        <dbReference type="PROSITE" id="PS50977"/>
    </source>
</evidence>
<comment type="caution">
    <text evidence="4">The sequence shown here is derived from an EMBL/GenBank/DDBJ whole genome shotgun (WGS) entry which is preliminary data.</text>
</comment>
<dbReference type="Gene3D" id="1.10.357.10">
    <property type="entry name" value="Tetracycline Repressor, domain 2"/>
    <property type="match status" value="1"/>
</dbReference>
<dbReference type="EMBL" id="MLIS01000001">
    <property type="protein sequence ID" value="OHU80767.1"/>
    <property type="molecule type" value="Genomic_DNA"/>
</dbReference>
<dbReference type="AlphaFoldDB" id="A0A1S1MD25"/>
<dbReference type="PANTHER" id="PTHR30055">
    <property type="entry name" value="HTH-TYPE TRANSCRIPTIONAL REGULATOR RUTR"/>
    <property type="match status" value="1"/>
</dbReference>
<sequence>MTEDTLLNTLASADPAALRLPDNVDELTERVLTAAFEQIAVVGWRRSTVDDVAKRAGLSRATVYRRFPNKKALTEAVVYAELRKYMIGVSARVEGRTMTLAERMAESSSYTVEFIIDHPLLRRLLETEPDSILPSLTVEAGPLIGTFREFCASLWKSEIYGDAEVSEQMLAHLRTVAELHIRIALSLILTRQTVIDLETPEQARRFALDYLAPMLDSGGDSSV</sequence>